<protein>
    <submittedName>
        <fullName evidence="3">M56 family metallopeptidase</fullName>
    </submittedName>
</protein>
<dbReference type="Pfam" id="PF05569">
    <property type="entry name" value="Peptidase_M56"/>
    <property type="match status" value="1"/>
</dbReference>
<keyword evidence="1" id="KW-0812">Transmembrane</keyword>
<dbReference type="EMBL" id="DXDX01000128">
    <property type="protein sequence ID" value="HIY21612.1"/>
    <property type="molecule type" value="Genomic_DNA"/>
</dbReference>
<dbReference type="PANTHER" id="PTHR34978:SF3">
    <property type="entry name" value="SLR0241 PROTEIN"/>
    <property type="match status" value="1"/>
</dbReference>
<name>A0A9D1Y9N9_9FIRM</name>
<dbReference type="CDD" id="cd07341">
    <property type="entry name" value="M56_BlaR1_MecR1_like"/>
    <property type="match status" value="1"/>
</dbReference>
<feature type="transmembrane region" description="Helical" evidence="1">
    <location>
        <begin position="108"/>
        <end position="129"/>
    </location>
</feature>
<sequence length="629" mass="68346">MTNLWSLLQQTLAASLTAVVLLAVKRLLGDKLSPRWQLGLWLPLAVRILLPVGVSGLGGPVDLRYPLTWLRSAAELRLHSAFTDPYVRLSCTSPLPWLTGGPESVTDWLFVLYVVGVVGSLGWFALSYVRLRRAVGKGTAVSEMRMEQLCTVAERYELPLCRAVEVEGIQSAFVCGVLRPVLVLPAGQAVDDKVVLHELLHLRYRDTALGAGLCLLRCLHWCNPFLWYCFNRVQNDCEALCDQRVLERLEGEERRDYGHILLSMANEKYARTPGTSSMANGGRNIKARIRCIARFKRYPAGMALGAVCCTLVLTMGCVSGAAENGTLSTRPAWGAEPAQALTLALTGRPTTVAGALDTYAKGLVERNPLCLAAAAPVEDLPQALETVSSGVNPDWPLPEEPLDWRVYNLRESDGGYRGTLCFQNYEIAGGSEGDPPVYTQEVLITAQPGGYGVKALGEFEMVAGINLIQYPNVKLPTLHYTGGDGKIAAQLDIQTVLGAKTTEDSQQSTFFGSSGPALRTEPLPHNPFVTYWDSKGGTLTADGGKVLYRTLYFVPVEDTDLTLEELKSVLGDKSNGQVDIPSRAGDGGGGFTDEYQGVELEEYLVPAAYAASCTVDGVEHVFLLVREEE</sequence>
<evidence type="ECO:0000259" key="2">
    <source>
        <dbReference type="Pfam" id="PF05569"/>
    </source>
</evidence>
<gene>
    <name evidence="3" type="ORF">H9841_06915</name>
</gene>
<accession>A0A9D1Y9N9</accession>
<keyword evidence="1" id="KW-0472">Membrane</keyword>
<dbReference type="AlphaFoldDB" id="A0A9D1Y9N9"/>
<comment type="caution">
    <text evidence="3">The sequence shown here is derived from an EMBL/GenBank/DDBJ whole genome shotgun (WGS) entry which is preliminary data.</text>
</comment>
<organism evidence="3 4">
    <name type="scientific">Candidatus Flavonifractor merdigallinarum</name>
    <dbReference type="NCBI Taxonomy" id="2838589"/>
    <lineage>
        <taxon>Bacteria</taxon>
        <taxon>Bacillati</taxon>
        <taxon>Bacillota</taxon>
        <taxon>Clostridia</taxon>
        <taxon>Eubacteriales</taxon>
        <taxon>Oscillospiraceae</taxon>
        <taxon>Flavonifractor</taxon>
    </lineage>
</organism>
<feature type="domain" description="Peptidase M56" evidence="2">
    <location>
        <begin position="6"/>
        <end position="292"/>
    </location>
</feature>
<feature type="transmembrane region" description="Helical" evidence="1">
    <location>
        <begin position="298"/>
        <end position="322"/>
    </location>
</feature>
<keyword evidence="1" id="KW-1133">Transmembrane helix</keyword>
<evidence type="ECO:0000313" key="3">
    <source>
        <dbReference type="EMBL" id="HIY21612.1"/>
    </source>
</evidence>
<dbReference type="InterPro" id="IPR052173">
    <property type="entry name" value="Beta-lactam_resp_regulator"/>
</dbReference>
<dbReference type="PANTHER" id="PTHR34978">
    <property type="entry name" value="POSSIBLE SENSOR-TRANSDUCER PROTEIN BLAR"/>
    <property type="match status" value="1"/>
</dbReference>
<reference evidence="3" key="1">
    <citation type="journal article" date="2021" name="PeerJ">
        <title>Extensive microbial diversity within the chicken gut microbiome revealed by metagenomics and culture.</title>
        <authorList>
            <person name="Gilroy R."/>
            <person name="Ravi A."/>
            <person name="Getino M."/>
            <person name="Pursley I."/>
            <person name="Horton D.L."/>
            <person name="Alikhan N.F."/>
            <person name="Baker D."/>
            <person name="Gharbi K."/>
            <person name="Hall N."/>
            <person name="Watson M."/>
            <person name="Adriaenssens E.M."/>
            <person name="Foster-Nyarko E."/>
            <person name="Jarju S."/>
            <person name="Secka A."/>
            <person name="Antonio M."/>
            <person name="Oren A."/>
            <person name="Chaudhuri R.R."/>
            <person name="La Ragione R."/>
            <person name="Hildebrand F."/>
            <person name="Pallen M.J."/>
        </authorList>
    </citation>
    <scope>NUCLEOTIDE SEQUENCE</scope>
    <source>
        <strain evidence="3">ChiBcec16_6824</strain>
    </source>
</reference>
<dbReference type="InterPro" id="IPR008756">
    <property type="entry name" value="Peptidase_M56"/>
</dbReference>
<reference evidence="3" key="2">
    <citation type="submission" date="2021-04" db="EMBL/GenBank/DDBJ databases">
        <authorList>
            <person name="Gilroy R."/>
        </authorList>
    </citation>
    <scope>NUCLEOTIDE SEQUENCE</scope>
    <source>
        <strain evidence="3">ChiBcec16_6824</strain>
    </source>
</reference>
<feature type="transmembrane region" description="Helical" evidence="1">
    <location>
        <begin position="40"/>
        <end position="61"/>
    </location>
</feature>
<evidence type="ECO:0000256" key="1">
    <source>
        <dbReference type="SAM" id="Phobius"/>
    </source>
</evidence>
<evidence type="ECO:0000313" key="4">
    <source>
        <dbReference type="Proteomes" id="UP000823868"/>
    </source>
</evidence>
<proteinExistence type="predicted"/>
<dbReference type="Proteomes" id="UP000823868">
    <property type="component" value="Unassembled WGS sequence"/>
</dbReference>
<feature type="transmembrane region" description="Helical" evidence="1">
    <location>
        <begin position="12"/>
        <end position="28"/>
    </location>
</feature>